<dbReference type="PANTHER" id="PTHR30336">
    <property type="entry name" value="INNER MEMBRANE PROTEIN, PROBABLE PERMEASE"/>
    <property type="match status" value="1"/>
</dbReference>
<keyword evidence="1" id="KW-1133">Transmembrane helix</keyword>
<accession>A0A2K3YUW6</accession>
<dbReference type="Proteomes" id="UP000242752">
    <property type="component" value="Unassembled WGS sequence"/>
</dbReference>
<dbReference type="InterPro" id="IPR003848">
    <property type="entry name" value="DUF218"/>
</dbReference>
<dbReference type="GO" id="GO:0005886">
    <property type="term" value="C:plasma membrane"/>
    <property type="evidence" value="ECO:0007669"/>
    <property type="project" value="TreeGrafter"/>
</dbReference>
<evidence type="ECO:0000259" key="2">
    <source>
        <dbReference type="Pfam" id="PF02698"/>
    </source>
</evidence>
<dbReference type="PANTHER" id="PTHR30336:SF4">
    <property type="entry name" value="ENVELOPE BIOGENESIS FACTOR ELYC"/>
    <property type="match status" value="1"/>
</dbReference>
<sequence length="311" mass="35018">MGILLSVIPLLYLILICMAKYIPYQNGPLRLFQSILLLNMLTVWLSTRTHVIPWTSIALSVSILLYLAFKQHNILFTQSDGRHFINTLSLYLIAISSLCIGSALLATIVPPFIGFCFQLLYGLTLVFLLSLPAYLYFSWYLRQTPPKQAPDTLIVLGAGISSEVVSPLLQARLDAAYAIHRDTTQWIVSGGQCDDEPISEALAMQRYLIKLGIPQENITCEAHSTNTRENLRYSQPLIQPGTQCVIVTSDFHLLRALRIAQRLGIPVNGYGALSPLRYRARSYIRDYCGLLLHHPFVWTLFIVVQLILTIL</sequence>
<proteinExistence type="predicted"/>
<name>A0A2K3YUW6_9STAP</name>
<dbReference type="OrthoDB" id="9782395at2"/>
<evidence type="ECO:0000256" key="1">
    <source>
        <dbReference type="SAM" id="Phobius"/>
    </source>
</evidence>
<dbReference type="EMBL" id="PPRF01000017">
    <property type="protein sequence ID" value="PNZ29104.1"/>
    <property type="molecule type" value="Genomic_DNA"/>
</dbReference>
<dbReference type="InterPro" id="IPR051599">
    <property type="entry name" value="Cell_Envelope_Assoc"/>
</dbReference>
<feature type="transmembrane region" description="Helical" evidence="1">
    <location>
        <begin position="90"/>
        <end position="113"/>
    </location>
</feature>
<dbReference type="InterPro" id="IPR014729">
    <property type="entry name" value="Rossmann-like_a/b/a_fold"/>
</dbReference>
<dbReference type="Pfam" id="PF02698">
    <property type="entry name" value="DUF218"/>
    <property type="match status" value="1"/>
</dbReference>
<keyword evidence="1" id="KW-0812">Transmembrane</keyword>
<dbReference type="GO" id="GO:0000270">
    <property type="term" value="P:peptidoglycan metabolic process"/>
    <property type="evidence" value="ECO:0007669"/>
    <property type="project" value="TreeGrafter"/>
</dbReference>
<keyword evidence="4" id="KW-1185">Reference proteome</keyword>
<feature type="transmembrane region" description="Helical" evidence="1">
    <location>
        <begin position="287"/>
        <end position="308"/>
    </location>
</feature>
<dbReference type="AlphaFoldDB" id="A0A2K3YUW6"/>
<dbReference type="RefSeq" id="WP_103357510.1">
    <property type="nucleotide sequence ID" value="NZ_CP113107.1"/>
</dbReference>
<feature type="domain" description="DUF218" evidence="2">
    <location>
        <begin position="151"/>
        <end position="269"/>
    </location>
</feature>
<comment type="caution">
    <text evidence="3">The sequence shown here is derived from an EMBL/GenBank/DDBJ whole genome shotgun (WGS) entry which is preliminary data.</text>
</comment>
<gene>
    <name evidence="3" type="ORF">CD122_02950</name>
</gene>
<evidence type="ECO:0000313" key="3">
    <source>
        <dbReference type="EMBL" id="PNZ29104.1"/>
    </source>
</evidence>
<evidence type="ECO:0000313" key="4">
    <source>
        <dbReference type="Proteomes" id="UP000242752"/>
    </source>
</evidence>
<keyword evidence="1" id="KW-0472">Membrane</keyword>
<dbReference type="GO" id="GO:0043164">
    <property type="term" value="P:Gram-negative-bacterium-type cell wall biogenesis"/>
    <property type="evidence" value="ECO:0007669"/>
    <property type="project" value="TreeGrafter"/>
</dbReference>
<dbReference type="Gene3D" id="3.40.50.620">
    <property type="entry name" value="HUPs"/>
    <property type="match status" value="1"/>
</dbReference>
<reference evidence="3 4" key="1">
    <citation type="submission" date="2017-08" db="EMBL/GenBank/DDBJ databases">
        <title>Draft genome sequences of 64 type strains of genus Staph aureus.</title>
        <authorList>
            <person name="Cole K."/>
            <person name="Golubchik T."/>
            <person name="Russell J."/>
            <person name="Foster D."/>
            <person name="Llewelyn M."/>
            <person name="Wilson D."/>
            <person name="Crook D."/>
            <person name="Paul J."/>
        </authorList>
    </citation>
    <scope>NUCLEOTIDE SEQUENCE [LARGE SCALE GENOMIC DNA]</scope>
    <source>
        <strain evidence="3 4">DSM 21968</strain>
    </source>
</reference>
<dbReference type="CDD" id="cd06259">
    <property type="entry name" value="YdcF-like"/>
    <property type="match status" value="1"/>
</dbReference>
<organism evidence="3 4">
    <name type="scientific">Staphylococcus rostri</name>
    <dbReference type="NCBI Taxonomy" id="522262"/>
    <lineage>
        <taxon>Bacteria</taxon>
        <taxon>Bacillati</taxon>
        <taxon>Bacillota</taxon>
        <taxon>Bacilli</taxon>
        <taxon>Bacillales</taxon>
        <taxon>Staphylococcaceae</taxon>
        <taxon>Staphylococcus</taxon>
    </lineage>
</organism>
<feature type="transmembrane region" description="Helical" evidence="1">
    <location>
        <begin position="119"/>
        <end position="137"/>
    </location>
</feature>
<protein>
    <recommendedName>
        <fullName evidence="2">DUF218 domain-containing protein</fullName>
    </recommendedName>
</protein>
<feature type="transmembrane region" description="Helical" evidence="1">
    <location>
        <begin position="51"/>
        <end position="69"/>
    </location>
</feature>